<comment type="caution">
    <text evidence="10">The sequence shown here is derived from an EMBL/GenBank/DDBJ whole genome shotgun (WGS) entry which is preliminary data.</text>
</comment>
<feature type="binding site" evidence="9">
    <location>
        <begin position="307"/>
        <end position="308"/>
    </location>
    <ligand>
        <name>pyridoxal 5'-phosphate</name>
        <dbReference type="ChEBI" id="CHEBI:597326"/>
    </ligand>
</feature>
<comment type="similarity">
    <text evidence="9">Belongs to the class-III pyridoxal-phosphate-dependent aminotransferase family. BioA subfamily.</text>
</comment>
<keyword evidence="7 9" id="KW-0663">Pyridoxal phosphate</keyword>
<keyword evidence="6 9" id="KW-0093">Biotin biosynthesis</keyword>
<comment type="subunit">
    <text evidence="9">Homodimer.</text>
</comment>
<evidence type="ECO:0000256" key="6">
    <source>
        <dbReference type="ARBA" id="ARBA00022756"/>
    </source>
</evidence>
<feature type="binding site" evidence="9">
    <location>
        <position position="243"/>
    </location>
    <ligand>
        <name>pyridoxal 5'-phosphate</name>
        <dbReference type="ChEBI" id="CHEBI:597326"/>
    </ligand>
</feature>
<evidence type="ECO:0000256" key="9">
    <source>
        <dbReference type="HAMAP-Rule" id="MF_00834"/>
    </source>
</evidence>
<comment type="caution">
    <text evidence="9">Lacks conserved residue(s) required for the propagation of feature annotation.</text>
</comment>
<comment type="function">
    <text evidence="9">Catalyzes the transfer of the alpha-amino group from S-adenosyl-L-methionine (SAM) to 7-keto-8-aminopelargonic acid (KAPA) to form 7,8-diaminopelargonic acid (DAPA). It is the only aminotransferase known to utilize SAM as an amino donor.</text>
</comment>
<evidence type="ECO:0000256" key="7">
    <source>
        <dbReference type="ARBA" id="ARBA00022898"/>
    </source>
</evidence>
<evidence type="ECO:0000256" key="3">
    <source>
        <dbReference type="ARBA" id="ARBA00022576"/>
    </source>
</evidence>
<dbReference type="Proteomes" id="UP001207918">
    <property type="component" value="Unassembled WGS sequence"/>
</dbReference>
<keyword evidence="9" id="KW-0963">Cytoplasm</keyword>
<feature type="binding site" evidence="9">
    <location>
        <position position="272"/>
    </location>
    <ligand>
        <name>substrate</name>
    </ligand>
</feature>
<comment type="catalytic activity">
    <reaction evidence="8 9">
        <text>(8S)-8-amino-7-oxononanoate + S-adenosyl-L-methionine = S-adenosyl-4-methylsulfanyl-2-oxobutanoate + (7R,8S)-7,8-diammoniononanoate</text>
        <dbReference type="Rhea" id="RHEA:16861"/>
        <dbReference type="ChEBI" id="CHEBI:16490"/>
        <dbReference type="ChEBI" id="CHEBI:59789"/>
        <dbReference type="ChEBI" id="CHEBI:149468"/>
        <dbReference type="ChEBI" id="CHEBI:149469"/>
        <dbReference type="EC" id="2.6.1.62"/>
    </reaction>
</comment>
<evidence type="ECO:0000256" key="4">
    <source>
        <dbReference type="ARBA" id="ARBA00022679"/>
    </source>
</evidence>
<dbReference type="InterPro" id="IPR015422">
    <property type="entry name" value="PyrdxlP-dep_Trfase_small"/>
</dbReference>
<evidence type="ECO:0000256" key="5">
    <source>
        <dbReference type="ARBA" id="ARBA00022691"/>
    </source>
</evidence>
<dbReference type="Pfam" id="PF00202">
    <property type="entry name" value="Aminotran_3"/>
    <property type="match status" value="1"/>
</dbReference>
<evidence type="ECO:0000313" key="11">
    <source>
        <dbReference type="Proteomes" id="UP001207918"/>
    </source>
</evidence>
<accession>A0ABT3PMP0</accession>
<dbReference type="EC" id="2.6.1.62" evidence="9"/>
<organism evidence="10 11">
    <name type="scientific">Fodinibius salsisoli</name>
    <dbReference type="NCBI Taxonomy" id="2820877"/>
    <lineage>
        <taxon>Bacteria</taxon>
        <taxon>Pseudomonadati</taxon>
        <taxon>Balneolota</taxon>
        <taxon>Balneolia</taxon>
        <taxon>Balneolales</taxon>
        <taxon>Balneolaceae</taxon>
        <taxon>Fodinibius</taxon>
    </lineage>
</organism>
<dbReference type="InterPro" id="IPR015424">
    <property type="entry name" value="PyrdxlP-dep_Trfase"/>
</dbReference>
<keyword evidence="11" id="KW-1185">Reference proteome</keyword>
<dbReference type="InterPro" id="IPR005814">
    <property type="entry name" value="Aminotrans_3"/>
</dbReference>
<dbReference type="PROSITE" id="PS00600">
    <property type="entry name" value="AA_TRANSFER_CLASS_3"/>
    <property type="match status" value="1"/>
</dbReference>
<comment type="pathway">
    <text evidence="2 9">Cofactor biosynthesis; biotin biosynthesis; 7,8-diaminononanoate from 8-amino-7-oxononanoate (SAM route): step 1/1.</text>
</comment>
<comment type="cofactor">
    <cofactor evidence="1 9">
        <name>pyridoxal 5'-phosphate</name>
        <dbReference type="ChEBI" id="CHEBI:597326"/>
    </cofactor>
</comment>
<dbReference type="SUPFAM" id="SSF53383">
    <property type="entry name" value="PLP-dependent transferases"/>
    <property type="match status" value="1"/>
</dbReference>
<evidence type="ECO:0000313" key="10">
    <source>
        <dbReference type="EMBL" id="MCW9707205.1"/>
    </source>
</evidence>
<dbReference type="InterPro" id="IPR015421">
    <property type="entry name" value="PyrdxlP-dep_Trfase_major"/>
</dbReference>
<evidence type="ECO:0000256" key="2">
    <source>
        <dbReference type="ARBA" id="ARBA00005063"/>
    </source>
</evidence>
<feature type="binding site" evidence="9">
    <location>
        <position position="47"/>
    </location>
    <ligand>
        <name>substrate</name>
    </ligand>
</feature>
<feature type="binding site" evidence="9">
    <location>
        <position position="395"/>
    </location>
    <ligand>
        <name>substrate</name>
    </ligand>
</feature>
<proteinExistence type="inferred from homology"/>
<reference evidence="10 11" key="1">
    <citation type="submission" date="2021-03" db="EMBL/GenBank/DDBJ databases">
        <title>Aliifodinibius sp. nov., a new bacterium isolated from saline soil.</title>
        <authorList>
            <person name="Galisteo C."/>
            <person name="De La Haba R."/>
            <person name="Sanchez-Porro C."/>
            <person name="Ventosa A."/>
        </authorList>
    </citation>
    <scope>NUCLEOTIDE SEQUENCE [LARGE SCALE GENOMIC DNA]</scope>
    <source>
        <strain evidence="10 11">1BSP15-2V2</strain>
    </source>
</reference>
<dbReference type="NCBIfam" id="NF004624">
    <property type="entry name" value="PRK05964.1"/>
    <property type="match status" value="1"/>
</dbReference>
<dbReference type="NCBIfam" id="TIGR00508">
    <property type="entry name" value="bioA"/>
    <property type="match status" value="1"/>
</dbReference>
<keyword evidence="3 9" id="KW-0032">Aminotransferase</keyword>
<dbReference type="EMBL" id="JAGGJA010000006">
    <property type="protein sequence ID" value="MCW9707205.1"/>
    <property type="molecule type" value="Genomic_DNA"/>
</dbReference>
<dbReference type="InterPro" id="IPR005815">
    <property type="entry name" value="BioA"/>
</dbReference>
<evidence type="ECO:0000256" key="8">
    <source>
        <dbReference type="ARBA" id="ARBA00048449"/>
    </source>
</evidence>
<evidence type="ECO:0000256" key="1">
    <source>
        <dbReference type="ARBA" id="ARBA00001933"/>
    </source>
</evidence>
<name>A0ABT3PMP0_9BACT</name>
<dbReference type="InterPro" id="IPR049704">
    <property type="entry name" value="Aminotrans_3_PPA_site"/>
</dbReference>
<dbReference type="PANTHER" id="PTHR42684:SF3">
    <property type="entry name" value="ADENOSYLMETHIONINE-8-AMINO-7-OXONONANOATE AMINOTRANSFERASE"/>
    <property type="match status" value="1"/>
</dbReference>
<dbReference type="Gene3D" id="3.90.1150.10">
    <property type="entry name" value="Aspartate Aminotransferase, domain 1"/>
    <property type="match status" value="1"/>
</dbReference>
<dbReference type="PANTHER" id="PTHR42684">
    <property type="entry name" value="ADENOSYLMETHIONINE-8-AMINO-7-OXONONANOATE AMINOTRANSFERASE"/>
    <property type="match status" value="1"/>
</dbReference>
<sequence length="427" mass="48276">MSKFHPNIWYPFTILQEAPTPLKVKKGEGLWLELEDGRRIMDCISSWWVNIHGHGHPEIAGAIADQAKELEQVIFANFTHDPAEQLAEKLTDELPGDLNRIFYSDDGSTAVEIAMKMAYQYWQNKGQKRTKFICFEGAFHGGTFGAMSAGGSSPFNEIFKDLLFDVEFVPYPDTWIGDTTVAEREDQVIAKLEKLLDANPEEYAGIMIEPLVQGAGGMRMCREDFLQKLHWVNRQFDTLLIFDEVMTGFGRTGDWFASRRAQVEPDLIALAKGLTGGFLPLSATVCSDKIYEAFNSSDPRKTFWHGHSYTANPIGCAAGLATLKLMHENEPIFSQMEQWHQEELHKLRDHPKLKNHRVMGTIAAVDIINTGEDGYLNPVANRIKERCVDEGLLLRPLGNTIYLMPPYCTTRAQLETMYQGIIKLIDI</sequence>
<dbReference type="GO" id="GO:0004015">
    <property type="term" value="F:adenosylmethionine-8-amino-7-oxononanoate transaminase activity"/>
    <property type="evidence" value="ECO:0007669"/>
    <property type="project" value="UniProtKB-EC"/>
</dbReference>
<dbReference type="CDD" id="cd00610">
    <property type="entry name" value="OAT_like"/>
    <property type="match status" value="1"/>
</dbReference>
<feature type="binding site" evidence="9">
    <location>
        <begin position="107"/>
        <end position="108"/>
    </location>
    <ligand>
        <name>pyridoxal 5'-phosphate</name>
        <dbReference type="ChEBI" id="CHEBI:597326"/>
    </ligand>
</feature>
<protein>
    <recommendedName>
        <fullName evidence="9">Adenosylmethionine-8-amino-7-oxononanoate aminotransferase</fullName>
        <ecNumber evidence="9">2.6.1.62</ecNumber>
    </recommendedName>
    <alternativeName>
        <fullName evidence="9">7,8-diamino-pelargonic acid aminotransferase</fullName>
        <shortName evidence="9">DAPA AT</shortName>
        <shortName evidence="9">DAPA aminotransferase</shortName>
    </alternativeName>
    <alternativeName>
        <fullName evidence="9">7,8-diaminononanoate synthase</fullName>
        <shortName evidence="9">DANS</shortName>
    </alternativeName>
    <alternativeName>
        <fullName evidence="9">Diaminopelargonic acid synthase</fullName>
    </alternativeName>
</protein>
<dbReference type="HAMAP" id="MF_00834">
    <property type="entry name" value="BioA"/>
    <property type="match status" value="1"/>
</dbReference>
<dbReference type="Gene3D" id="3.40.640.10">
    <property type="entry name" value="Type I PLP-dependent aspartate aminotransferase-like (Major domain)"/>
    <property type="match status" value="1"/>
</dbReference>
<feature type="binding site" evidence="9">
    <location>
        <position position="306"/>
    </location>
    <ligand>
        <name>substrate</name>
    </ligand>
</feature>
<feature type="modified residue" description="N6-(pyridoxal phosphate)lysine" evidence="9">
    <location>
        <position position="272"/>
    </location>
</feature>
<feature type="site" description="Participates in the substrate recognition with KAPA and in a stacking interaction with the adenine ring of SAM" evidence="9">
    <location>
        <position position="12"/>
    </location>
</feature>
<gene>
    <name evidence="9 10" type="primary">bioA</name>
    <name evidence="10" type="ORF">J6I44_10080</name>
</gene>
<keyword evidence="4 9" id="KW-0808">Transferase</keyword>
<comment type="subcellular location">
    <subcellularLocation>
        <location evidence="9">Cytoplasm</location>
    </subcellularLocation>
</comment>
<keyword evidence="5 9" id="KW-0949">S-adenosyl-L-methionine</keyword>